<feature type="domain" description="RING-type" evidence="12">
    <location>
        <begin position="1958"/>
        <end position="2000"/>
    </location>
</feature>
<feature type="compositionally biased region" description="Low complexity" evidence="9">
    <location>
        <begin position="924"/>
        <end position="936"/>
    </location>
</feature>
<feature type="region of interest" description="Disordered" evidence="9">
    <location>
        <begin position="1492"/>
        <end position="1528"/>
    </location>
</feature>
<dbReference type="GO" id="GO:0010468">
    <property type="term" value="P:regulation of gene expression"/>
    <property type="evidence" value="ECO:0000318"/>
    <property type="project" value="GO_Central"/>
</dbReference>
<dbReference type="Proteomes" id="UP000006906">
    <property type="component" value="Chromosome 2"/>
</dbReference>
<dbReference type="PROSITE" id="PS00518">
    <property type="entry name" value="ZF_RING_1"/>
    <property type="match status" value="1"/>
</dbReference>
<feature type="region of interest" description="Disordered" evidence="9">
    <location>
        <begin position="149"/>
        <end position="173"/>
    </location>
</feature>
<feature type="region of interest" description="Disordered" evidence="9">
    <location>
        <begin position="1301"/>
        <end position="1334"/>
    </location>
</feature>
<evidence type="ECO:0000313" key="14">
    <source>
        <dbReference type="Proteomes" id="UP000006906"/>
    </source>
</evidence>
<feature type="region of interest" description="Disordered" evidence="9">
    <location>
        <begin position="222"/>
        <end position="251"/>
    </location>
</feature>
<feature type="compositionally biased region" description="Pro residues" evidence="9">
    <location>
        <begin position="624"/>
        <end position="635"/>
    </location>
</feature>
<dbReference type="InterPro" id="IPR018957">
    <property type="entry name" value="Znf_C3HC4_RING-type"/>
</dbReference>
<evidence type="ECO:0000313" key="13">
    <source>
        <dbReference type="EMBL" id="PNW87365.1"/>
    </source>
</evidence>
<dbReference type="OrthoDB" id="552503at2759"/>
<dbReference type="Pfam" id="PF00498">
    <property type="entry name" value="FHA"/>
    <property type="match status" value="1"/>
</dbReference>
<feature type="compositionally biased region" description="Polar residues" evidence="9">
    <location>
        <begin position="155"/>
        <end position="164"/>
    </location>
</feature>
<evidence type="ECO:0000256" key="3">
    <source>
        <dbReference type="ARBA" id="ARBA00017908"/>
    </source>
</evidence>
<evidence type="ECO:0000256" key="9">
    <source>
        <dbReference type="SAM" id="MobiDB-lite"/>
    </source>
</evidence>
<dbReference type="GO" id="GO:0008270">
    <property type="term" value="F:zinc ion binding"/>
    <property type="evidence" value="ECO:0007669"/>
    <property type="project" value="UniProtKB-KW"/>
</dbReference>
<evidence type="ECO:0000256" key="6">
    <source>
        <dbReference type="ARBA" id="ARBA00022833"/>
    </source>
</evidence>
<feature type="compositionally biased region" description="Low complexity" evidence="9">
    <location>
        <begin position="567"/>
        <end position="593"/>
    </location>
</feature>
<feature type="compositionally biased region" description="Polar residues" evidence="9">
    <location>
        <begin position="1616"/>
        <end position="1625"/>
    </location>
</feature>
<gene>
    <name evidence="13" type="ORF">CHLRE_02g119800v5</name>
</gene>
<feature type="compositionally biased region" description="Low complexity" evidence="9">
    <location>
        <begin position="1694"/>
        <end position="1716"/>
    </location>
</feature>
<name>A0A2K3E3J8_CHLRE</name>
<dbReference type="SUPFAM" id="SSF49879">
    <property type="entry name" value="SMAD/FHA domain"/>
    <property type="match status" value="1"/>
</dbReference>
<feature type="region of interest" description="Disordered" evidence="9">
    <location>
        <begin position="1272"/>
        <end position="1291"/>
    </location>
</feature>
<dbReference type="SUPFAM" id="SSF57850">
    <property type="entry name" value="RING/U-box"/>
    <property type="match status" value="1"/>
</dbReference>
<feature type="region of interest" description="Disordered" evidence="9">
    <location>
        <begin position="707"/>
        <end position="774"/>
    </location>
</feature>
<comment type="similarity">
    <text evidence="2">Belongs to the CHFR family.</text>
</comment>
<dbReference type="GeneID" id="5727979"/>
<feature type="region of interest" description="Disordered" evidence="9">
    <location>
        <begin position="924"/>
        <end position="943"/>
    </location>
</feature>
<feature type="compositionally biased region" description="Polar residues" evidence="9">
    <location>
        <begin position="325"/>
        <end position="334"/>
    </location>
</feature>
<dbReference type="SMART" id="SM00240">
    <property type="entry name" value="FHA"/>
    <property type="match status" value="1"/>
</dbReference>
<dbReference type="InterPro" id="IPR008984">
    <property type="entry name" value="SMAD_FHA_dom_sf"/>
</dbReference>
<feature type="region of interest" description="Disordered" evidence="9">
    <location>
        <begin position="1142"/>
        <end position="1230"/>
    </location>
</feature>
<evidence type="ECO:0000259" key="12">
    <source>
        <dbReference type="PROSITE" id="PS50089"/>
    </source>
</evidence>
<evidence type="ECO:0000256" key="2">
    <source>
        <dbReference type="ARBA" id="ARBA00005797"/>
    </source>
</evidence>
<dbReference type="PROSITE" id="PS50089">
    <property type="entry name" value="ZF_RING_2"/>
    <property type="match status" value="1"/>
</dbReference>
<dbReference type="PROSITE" id="PS50006">
    <property type="entry name" value="FHA_DOMAIN"/>
    <property type="match status" value="1"/>
</dbReference>
<evidence type="ECO:0000256" key="8">
    <source>
        <dbReference type="PROSITE-ProRule" id="PRU00175"/>
    </source>
</evidence>
<keyword evidence="7" id="KW-0539">Nucleus</keyword>
<feature type="region of interest" description="Disordered" evidence="9">
    <location>
        <begin position="2580"/>
        <end position="2641"/>
    </location>
</feature>
<feature type="region of interest" description="Disordered" evidence="9">
    <location>
        <begin position="840"/>
        <end position="862"/>
    </location>
</feature>
<feature type="compositionally biased region" description="Low complexity" evidence="9">
    <location>
        <begin position="1847"/>
        <end position="1884"/>
    </location>
</feature>
<evidence type="ECO:0000256" key="7">
    <source>
        <dbReference type="ARBA" id="ARBA00023242"/>
    </source>
</evidence>
<feature type="compositionally biased region" description="Basic residues" evidence="9">
    <location>
        <begin position="457"/>
        <end position="466"/>
    </location>
</feature>
<feature type="compositionally biased region" description="Low complexity" evidence="9">
    <location>
        <begin position="422"/>
        <end position="449"/>
    </location>
</feature>
<feature type="region of interest" description="Disordered" evidence="9">
    <location>
        <begin position="1694"/>
        <end position="1750"/>
    </location>
</feature>
<keyword evidence="10" id="KW-0472">Membrane</keyword>
<feature type="compositionally biased region" description="Low complexity" evidence="9">
    <location>
        <begin position="2084"/>
        <end position="2098"/>
    </location>
</feature>
<dbReference type="InterPro" id="IPR013083">
    <property type="entry name" value="Znf_RING/FYVE/PHD"/>
</dbReference>
<feature type="region of interest" description="Disordered" evidence="9">
    <location>
        <begin position="267"/>
        <end position="380"/>
    </location>
</feature>
<feature type="compositionally biased region" description="Basic residues" evidence="9">
    <location>
        <begin position="1665"/>
        <end position="1674"/>
    </location>
</feature>
<organism evidence="13 14">
    <name type="scientific">Chlamydomonas reinhardtii</name>
    <name type="common">Chlamydomonas smithii</name>
    <dbReference type="NCBI Taxonomy" id="3055"/>
    <lineage>
        <taxon>Eukaryota</taxon>
        <taxon>Viridiplantae</taxon>
        <taxon>Chlorophyta</taxon>
        <taxon>core chlorophytes</taxon>
        <taxon>Chlorophyceae</taxon>
        <taxon>CS clade</taxon>
        <taxon>Chlamydomonadales</taxon>
        <taxon>Chlamydomonadaceae</taxon>
        <taxon>Chlamydomonas</taxon>
    </lineage>
</organism>
<feature type="compositionally biased region" description="Low complexity" evidence="9">
    <location>
        <begin position="720"/>
        <end position="760"/>
    </location>
</feature>
<sequence>MRRRQGQLHPWGFLLRQRDGGLAAPPVALVHDHVALGRGTAPPPGAAHAVAGMQQCPLQFITIDDERVSRLHAALTVHCNSSRWPPLVTVEDRSRNGTYLNGSPLRPGAPAVLSSGDVLSLVLCVNPLTQLCFVFEECPVPPPNWTRAANAQEGAGSSAQSGNTAVRRPTATGGDALGAGGAAGAAAGAAPYPVLPVGLPRASGNLNAALSAAAVAAALAAGRGTSRNSRGHRAGRSNRSPAAAATSTAGTETLGLVDPLAAAAPHRLSGTGFSEGGVEQWPSGAGPREVTSPQPSLPPASLPQSPDRRRITRQSTGSGVPRSLSPDSSPTSVVGESAHGFPLEGGGGRRHSVPVGGASWDRHDDHWPEPHSPTATPRSRVHNHTVAQVLAALHPNPLYADHLTALELAPGTAPPASPPRSPRSTPLRAPVTGAAARASRPSRRSTGSGMAAADGHHQRHQRHRRSRTAHLGAHLLAFAAAGVAAPADSAVSAARGGISLSRSLPQLLPVDLVGNHQFHELRLQQHSSAQAGGYMSAAAVPSLSSVSDSTPAYAGWPVHGLAGSGGSAPATSAATSTSSSSRHSLHSPLSQPSLHSRYLLTGGAEAVLNSPRRQRFSTGSGFGPPLPVLPPPPLSSAPSASSAFADPTQAEALAQAHRRPRALSYGSGSFGLEEENSGGGSGGSGTHTALVPRISAPTLDAFGSVSDAPMLTPAPPSAPLPACGSGSGSPRSAPAAAAVIVGGGPRSSRSSASRPQSRLLRVSRPNSPLPGYENSGGVGSTGFAAAWAAGGAGAASCRGGDVGTAGAGAVDELAYGMDMQGHEGGNNCELLAPLPSSPRFGPGGRGGAGSLPDAASEFGQGASGAGSGVAGAGVGGTATAVPLRRLCSAAVAALAAAAEATASESDTPSEITCKEFSFSSLSRPTLSAPAAASSPPGANRDPCCSPSVPAIALEPAASVPTAAAASVNLEARLHTAAADGGSGGSPRFLRRTVSANDGPQAQTLHRQQQLQLQQQQHFGNASDAFLVAAAAAGAPPTLRVSASSVRAAAPGPQRSVSAGSHGCSSRSVASSADCAAASEVSGAYPEGPWLQRGGVEAALQHSPQAAMVAVAAAAAQLYGGGAATGGAASSLPTASRQLQCRCSGTGGGGESSGSGTGLSDASMPSPRWAGAHGAGEDGGSSSTPSSGRPQRLAAGRHPNRRLTRYGECLDTPSPRSPAVTSSSHAGAGASPFRHADSYRLAALAALAAASPAAASPVPVPAAAAVAAAATQAAPSWPSPARATRPRGAASPACRRLRLEGAEPHDAAAPSPCSGARSSRSWLQHDLSGGGAVAEPARPLAPGVVTLPVYVARSESEGSALRSAAPPPAWPRAQAAAACPSLPYTPSSLVRYLDSRLGSLAAAAEAAVAEAGEEIGAQLASLEAAAAVAAAGGAAGGGARSQSRSAAAPGLNLELGLDLDLPALPPVPMPTAIGFGGDGTLGNRRFNAAAPSFRGYQSPEGMLTRAGGGGDEALTPRSGHGSVCGSTGGAAAASFDEARSSGAGGDGGRSPVGSSGSCARSCVGNAAAGGAASRLALGRALSTSATVGSPRAGRRAPLAAATDSGCDLDHSPPHKPINSTCATPRKQSPPHKPITSTCATPRKHTPRASFSQSHSQVFHEDQGCDHHHHGHHRQLSRGGGDCLLLHDQAQGHSRTAAAAAASVTAARSGSSSQGLPLQPSPSGRPPTAESDTLPLHDAGSGSCGNSSGGGWSAQASSREGYAYAYGSAGWPGEQCYPPAAHYHYQQHQDRQVLQLHSRRVSGGAASTLEAPPPSEVDVARAMSTGRGCDNAEGDGGLSVGMGHAGWGPQAQAAAQQQQQQQQRRVSGVSRGSSSSCRPSTSGSGCSSEFWAAAVVPVDQSPAAAAGARGVVQLAVAPALSRSSLSPLKVDVRQEDGVPGAEGPATGRLAGSPGSSQLVCGLCAGGLRAAVALTPCGHSFCAECLAGHLGSAVLGGSRVGCPNRCPAFEAVVINHPARRLESKRSNATTATAAPRSHAPARAQPDGQCESSPFEAPAAAAAVAAHAAARASAASTPVRGARGGSDPGPAASPALRAAGGATSRLRTRMGSRGSGYGPSPSRRREGAGTGSEPGAWSEMLADAALPVPAIRLHLQQGEVLLRALSQLLDDTPQLPPPPPPSIPAATATTTTTSTAAAAAAAATTQAATAAVREARAAVVEWRRVVLDVLGCLGRLALEHVRVREALGAAGASQGCVLALRAVQAQMAAAELCTKGGERSLVDKDGIVKKPTVAEAEKEAEAALVAEERATAQDTSRAACVLLCHLLNPPAPSPPAETGATDSEQAVCRQQSNQWALARMGGAEALLALLLPAQEPGKGATDAGGEGAGGNGNAERRRWSGQMAAALTALQRMVVGNIMTQTHVAECGSAAVIRTLAAATRAAAASGDEAVQAAALRLLADVARGGDAAHAAVRQMLLEAGALGAALAALRDSVAAFGGCNGGREGSGNSGCADGGSAASSGMEVSPVLMAALDAIHVLMGPSEQHVDGSEPPLALQAVVRRELRRLGAPRLLADCVRELRLQQEDEQGEGRAQEEWERASGRTGHSRHAPDGRVLPGAVAGAGGKQPHPRPWDGSRSREERGSAGGDCLGCSPVLRAMAELQARVCAVAGGTGWVRCVVQMLGASPDGVGQAGRGGVDGGGAAMAAVAAHRVQLRLLAVAAGGGFALGAAVTGAVAAMWMA</sequence>
<feature type="region of interest" description="Disordered" evidence="9">
    <location>
        <begin position="1786"/>
        <end position="1884"/>
    </location>
</feature>
<feature type="region of interest" description="Disordered" evidence="9">
    <location>
        <begin position="2017"/>
        <end position="2051"/>
    </location>
</feature>
<dbReference type="PANTHER" id="PTHR15464:SF1">
    <property type="entry name" value="TRANSCRIPTION FACTOR 19"/>
    <property type="match status" value="1"/>
</dbReference>
<dbReference type="InterPro" id="IPR001841">
    <property type="entry name" value="Znf_RING"/>
</dbReference>
<keyword evidence="5 8" id="KW-0863">Zinc-finger</keyword>
<dbReference type="Gene3D" id="2.60.200.20">
    <property type="match status" value="1"/>
</dbReference>
<dbReference type="InterPro" id="IPR000253">
    <property type="entry name" value="FHA_dom"/>
</dbReference>
<evidence type="ECO:0000256" key="4">
    <source>
        <dbReference type="ARBA" id="ARBA00022723"/>
    </source>
</evidence>
<keyword evidence="14" id="KW-1185">Reference proteome</keyword>
<dbReference type="STRING" id="3055.A0A2K3E3J8"/>
<dbReference type="ExpressionAtlas" id="A0A2K3E3J8">
    <property type="expression patterns" value="baseline"/>
</dbReference>
<feature type="region of interest" description="Disordered" evidence="9">
    <location>
        <begin position="2167"/>
        <end position="2187"/>
    </location>
</feature>
<protein>
    <recommendedName>
        <fullName evidence="3">E3 ubiquitin-protein ligase CHFR</fullName>
    </recommendedName>
</protein>
<feature type="compositionally biased region" description="Gly residues" evidence="9">
    <location>
        <begin position="1832"/>
        <end position="1844"/>
    </location>
</feature>
<evidence type="ECO:0000256" key="5">
    <source>
        <dbReference type="ARBA" id="ARBA00022771"/>
    </source>
</evidence>
<feature type="compositionally biased region" description="Basic and acidic residues" evidence="9">
    <location>
        <begin position="2580"/>
        <end position="2597"/>
    </location>
</feature>
<evidence type="ECO:0000256" key="10">
    <source>
        <dbReference type="SAM" id="Phobius"/>
    </source>
</evidence>
<accession>A0A2K3E3J8</accession>
<keyword evidence="4" id="KW-0479">Metal-binding</keyword>
<comment type="subcellular location">
    <subcellularLocation>
        <location evidence="1">Nucleus</location>
    </subcellularLocation>
</comment>
<dbReference type="Gene3D" id="3.30.40.10">
    <property type="entry name" value="Zinc/RING finger domain, C3HC4 (zinc finger)"/>
    <property type="match status" value="1"/>
</dbReference>
<feature type="compositionally biased region" description="Basic and acidic residues" evidence="9">
    <location>
        <begin position="2627"/>
        <end position="2639"/>
    </location>
</feature>
<dbReference type="InterPro" id="IPR017907">
    <property type="entry name" value="Znf_RING_CS"/>
</dbReference>
<feature type="region of interest" description="Disordered" evidence="9">
    <location>
        <begin position="1536"/>
        <end position="1555"/>
    </location>
</feature>
<feature type="compositionally biased region" description="Pro residues" evidence="9">
    <location>
        <begin position="2170"/>
        <end position="2179"/>
    </location>
</feature>
<feature type="region of interest" description="Disordered" evidence="9">
    <location>
        <begin position="1582"/>
        <end position="1676"/>
    </location>
</feature>
<feature type="region of interest" description="Disordered" evidence="9">
    <location>
        <begin position="614"/>
        <end position="690"/>
    </location>
</feature>
<feature type="region of interest" description="Disordered" evidence="9">
    <location>
        <begin position="564"/>
        <end position="593"/>
    </location>
</feature>
<dbReference type="InterPro" id="IPR042803">
    <property type="entry name" value="TCF19"/>
</dbReference>
<dbReference type="InParanoid" id="A0A2K3E3J8"/>
<feature type="transmembrane region" description="Helical" evidence="10">
    <location>
        <begin position="2713"/>
        <end position="2736"/>
    </location>
</feature>
<feature type="region of interest" description="Disordered" evidence="9">
    <location>
        <begin position="2071"/>
        <end position="2132"/>
    </location>
</feature>
<feature type="compositionally biased region" description="Gly residues" evidence="9">
    <location>
        <begin position="1144"/>
        <end position="1156"/>
    </location>
</feature>
<reference evidence="13 14" key="1">
    <citation type="journal article" date="2007" name="Science">
        <title>The Chlamydomonas genome reveals the evolution of key animal and plant functions.</title>
        <authorList>
            <person name="Merchant S.S."/>
            <person name="Prochnik S.E."/>
            <person name="Vallon O."/>
            <person name="Harris E.H."/>
            <person name="Karpowicz S.J."/>
            <person name="Witman G.B."/>
            <person name="Terry A."/>
            <person name="Salamov A."/>
            <person name="Fritz-Laylin L.K."/>
            <person name="Marechal-Drouard L."/>
            <person name="Marshall W.F."/>
            <person name="Qu L.H."/>
            <person name="Nelson D.R."/>
            <person name="Sanderfoot A.A."/>
            <person name="Spalding M.H."/>
            <person name="Kapitonov V.V."/>
            <person name="Ren Q."/>
            <person name="Ferris P."/>
            <person name="Lindquist E."/>
            <person name="Shapiro H."/>
            <person name="Lucas S.M."/>
            <person name="Grimwood J."/>
            <person name="Schmutz J."/>
            <person name="Cardol P."/>
            <person name="Cerutti H."/>
            <person name="Chanfreau G."/>
            <person name="Chen C.L."/>
            <person name="Cognat V."/>
            <person name="Croft M.T."/>
            <person name="Dent R."/>
            <person name="Dutcher S."/>
            <person name="Fernandez E."/>
            <person name="Fukuzawa H."/>
            <person name="Gonzalez-Ballester D."/>
            <person name="Gonzalez-Halphen D."/>
            <person name="Hallmann A."/>
            <person name="Hanikenne M."/>
            <person name="Hippler M."/>
            <person name="Inwood W."/>
            <person name="Jabbari K."/>
            <person name="Kalanon M."/>
            <person name="Kuras R."/>
            <person name="Lefebvre P.A."/>
            <person name="Lemaire S.D."/>
            <person name="Lobanov A.V."/>
            <person name="Lohr M."/>
            <person name="Manuell A."/>
            <person name="Meier I."/>
            <person name="Mets L."/>
            <person name="Mittag M."/>
            <person name="Mittelmeier T."/>
            <person name="Moroney J.V."/>
            <person name="Moseley J."/>
            <person name="Napoli C."/>
            <person name="Nedelcu A.M."/>
            <person name="Niyogi K."/>
            <person name="Novoselov S.V."/>
            <person name="Paulsen I.T."/>
            <person name="Pazour G."/>
            <person name="Purton S."/>
            <person name="Ral J.P."/>
            <person name="Riano-Pachon D.M."/>
            <person name="Riekhof W."/>
            <person name="Rymarquis L."/>
            <person name="Schroda M."/>
            <person name="Stern D."/>
            <person name="Umen J."/>
            <person name="Willows R."/>
            <person name="Wilson N."/>
            <person name="Zimmer S.L."/>
            <person name="Allmer J."/>
            <person name="Balk J."/>
            <person name="Bisova K."/>
            <person name="Chen C.J."/>
            <person name="Elias M."/>
            <person name="Gendler K."/>
            <person name="Hauser C."/>
            <person name="Lamb M.R."/>
            <person name="Ledford H."/>
            <person name="Long J.C."/>
            <person name="Minagawa J."/>
            <person name="Page M.D."/>
            <person name="Pan J."/>
            <person name="Pootakham W."/>
            <person name="Roje S."/>
            <person name="Rose A."/>
            <person name="Stahlberg E."/>
            <person name="Terauchi A.M."/>
            <person name="Yang P."/>
            <person name="Ball S."/>
            <person name="Bowler C."/>
            <person name="Dieckmann C.L."/>
            <person name="Gladyshev V.N."/>
            <person name="Green P."/>
            <person name="Jorgensen R."/>
            <person name="Mayfield S."/>
            <person name="Mueller-Roeber B."/>
            <person name="Rajamani S."/>
            <person name="Sayre R.T."/>
            <person name="Brokstein P."/>
            <person name="Dubchak I."/>
            <person name="Goodstein D."/>
            <person name="Hornick L."/>
            <person name="Huang Y.W."/>
            <person name="Jhaveri J."/>
            <person name="Luo Y."/>
            <person name="Martinez D."/>
            <person name="Ngau W.C."/>
            <person name="Otillar B."/>
            <person name="Poliakov A."/>
            <person name="Porter A."/>
            <person name="Szajkowski L."/>
            <person name="Werner G."/>
            <person name="Zhou K."/>
            <person name="Grigoriev I.V."/>
            <person name="Rokhsar D.S."/>
            <person name="Grossman A.R."/>
        </authorList>
    </citation>
    <scope>NUCLEOTIDE SEQUENCE [LARGE SCALE GENOMIC DNA]</scope>
    <source>
        <strain evidence="14">CC-503</strain>
    </source>
</reference>
<dbReference type="KEGG" id="cre:CHLRE_02g119800v5"/>
<dbReference type="RefSeq" id="XP_042927671.1">
    <property type="nucleotide sequence ID" value="XM_043060037.1"/>
</dbReference>
<evidence type="ECO:0000259" key="11">
    <source>
        <dbReference type="PROSITE" id="PS50006"/>
    </source>
</evidence>
<proteinExistence type="inferred from homology"/>
<dbReference type="GO" id="GO:0005634">
    <property type="term" value="C:nucleus"/>
    <property type="evidence" value="ECO:0000318"/>
    <property type="project" value="GO_Central"/>
</dbReference>
<dbReference type="PaxDb" id="3055-EDO96935"/>
<feature type="compositionally biased region" description="Basic and acidic residues" evidence="9">
    <location>
        <begin position="360"/>
        <end position="369"/>
    </location>
</feature>
<feature type="compositionally biased region" description="Pro residues" evidence="9">
    <location>
        <begin position="412"/>
        <end position="421"/>
    </location>
</feature>
<dbReference type="Pfam" id="PF00097">
    <property type="entry name" value="zf-C3HC4"/>
    <property type="match status" value="1"/>
</dbReference>
<dbReference type="PANTHER" id="PTHR15464">
    <property type="entry name" value="TRANSCRIPTION FACTOR 19"/>
    <property type="match status" value="1"/>
</dbReference>
<dbReference type="EMBL" id="CM008963">
    <property type="protein sequence ID" value="PNW87365.1"/>
    <property type="molecule type" value="Genomic_DNA"/>
</dbReference>
<keyword evidence="10" id="KW-1133">Transmembrane helix</keyword>
<keyword evidence="6" id="KW-0862">Zinc</keyword>
<evidence type="ECO:0000256" key="1">
    <source>
        <dbReference type="ARBA" id="ARBA00004123"/>
    </source>
</evidence>
<keyword evidence="10" id="KW-0812">Transmembrane</keyword>
<feature type="domain" description="FHA" evidence="11">
    <location>
        <begin position="34"/>
        <end position="105"/>
    </location>
</feature>
<feature type="region of interest" description="Disordered" evidence="9">
    <location>
        <begin position="409"/>
        <end position="466"/>
    </location>
</feature>
<dbReference type="Gramene" id="PNW87365">
    <property type="protein sequence ID" value="PNW87365"/>
    <property type="gene ID" value="CHLRE_02g119800v5"/>
</dbReference>
<feature type="compositionally biased region" description="Low complexity" evidence="9">
    <location>
        <begin position="242"/>
        <end position="251"/>
    </location>
</feature>